<accession>A0A9D3WQE4</accession>
<proteinExistence type="predicted"/>
<protein>
    <submittedName>
        <fullName evidence="2">Uncharacterized protein</fullName>
    </submittedName>
</protein>
<reference evidence="2" key="1">
    <citation type="submission" date="2021-09" db="EMBL/GenBank/DDBJ databases">
        <title>The genome of Mauremys mutica provides insights into the evolution of semi-aquatic lifestyle.</title>
        <authorList>
            <person name="Gong S."/>
            <person name="Gao Y."/>
        </authorList>
    </citation>
    <scope>NUCLEOTIDE SEQUENCE</scope>
    <source>
        <strain evidence="2">MM-2020</strain>
        <tissue evidence="2">Muscle</tissue>
    </source>
</reference>
<keyword evidence="3" id="KW-1185">Reference proteome</keyword>
<dbReference type="AlphaFoldDB" id="A0A9D3WQE4"/>
<dbReference type="Proteomes" id="UP000827986">
    <property type="component" value="Unassembled WGS sequence"/>
</dbReference>
<dbReference type="EMBL" id="JAHDVG010000487">
    <property type="protein sequence ID" value="KAH1166222.1"/>
    <property type="molecule type" value="Genomic_DNA"/>
</dbReference>
<evidence type="ECO:0000256" key="1">
    <source>
        <dbReference type="SAM" id="MobiDB-lite"/>
    </source>
</evidence>
<evidence type="ECO:0000313" key="2">
    <source>
        <dbReference type="EMBL" id="KAH1166222.1"/>
    </source>
</evidence>
<comment type="caution">
    <text evidence="2">The sequence shown here is derived from an EMBL/GenBank/DDBJ whole genome shotgun (WGS) entry which is preliminary data.</text>
</comment>
<feature type="region of interest" description="Disordered" evidence="1">
    <location>
        <begin position="1"/>
        <end position="28"/>
    </location>
</feature>
<organism evidence="2 3">
    <name type="scientific">Mauremys mutica</name>
    <name type="common">yellowpond turtle</name>
    <dbReference type="NCBI Taxonomy" id="74926"/>
    <lineage>
        <taxon>Eukaryota</taxon>
        <taxon>Metazoa</taxon>
        <taxon>Chordata</taxon>
        <taxon>Craniata</taxon>
        <taxon>Vertebrata</taxon>
        <taxon>Euteleostomi</taxon>
        <taxon>Archelosauria</taxon>
        <taxon>Testudinata</taxon>
        <taxon>Testudines</taxon>
        <taxon>Cryptodira</taxon>
        <taxon>Durocryptodira</taxon>
        <taxon>Testudinoidea</taxon>
        <taxon>Geoemydidae</taxon>
        <taxon>Geoemydinae</taxon>
        <taxon>Mauremys</taxon>
    </lineage>
</organism>
<sequence>MYSISHLKPYKKPPALGTEKRLSKENIQTDVGDIEKTVPSAISGKMGGNVAENPDNSSVINLEVTDTEENECMAAEEKKQVAAEVESSNPIDIDAMFLEDMEEKEWFHKVTFVQTHKVTARLEAKVRKNEFARPFMS</sequence>
<name>A0A9D3WQE4_9SAUR</name>
<evidence type="ECO:0000313" key="3">
    <source>
        <dbReference type="Proteomes" id="UP000827986"/>
    </source>
</evidence>
<gene>
    <name evidence="2" type="ORF">KIL84_015394</name>
</gene>